<sequence length="54" mass="6021">MIREDIPGLAHDRPMERVPALRARRLPWPAAALVILGAGTLLWIGILALIRWLA</sequence>
<dbReference type="Proteomes" id="UP000184387">
    <property type="component" value="Unassembled WGS sequence"/>
</dbReference>
<keyword evidence="1" id="KW-0472">Membrane</keyword>
<reference evidence="2 3" key="1">
    <citation type="submission" date="2016-11" db="EMBL/GenBank/DDBJ databases">
        <authorList>
            <person name="Jaros S."/>
            <person name="Januszkiewicz K."/>
            <person name="Wedrychowicz H."/>
        </authorList>
    </citation>
    <scope>NUCLEOTIDE SEQUENCE [LARGE SCALE GENOMIC DNA]</scope>
    <source>
        <strain evidence="2 3">DSM 14916</strain>
    </source>
</reference>
<accession>A0A1M6N8N1</accession>
<evidence type="ECO:0000313" key="3">
    <source>
        <dbReference type="Proteomes" id="UP000184387"/>
    </source>
</evidence>
<dbReference type="STRING" id="198092.SAMN02745194_03728"/>
<feature type="transmembrane region" description="Helical" evidence="1">
    <location>
        <begin position="28"/>
        <end position="50"/>
    </location>
</feature>
<name>A0A1M6N8N1_9PROT</name>
<evidence type="ECO:0000256" key="1">
    <source>
        <dbReference type="SAM" id="Phobius"/>
    </source>
</evidence>
<proteinExistence type="predicted"/>
<keyword evidence="3" id="KW-1185">Reference proteome</keyword>
<dbReference type="AlphaFoldDB" id="A0A1M6N8N1"/>
<dbReference type="RefSeq" id="WP_175562681.1">
    <property type="nucleotide sequence ID" value="NZ_FQZF01000025.1"/>
</dbReference>
<keyword evidence="1" id="KW-1133">Transmembrane helix</keyword>
<protein>
    <submittedName>
        <fullName evidence="2">Uncharacterized protein</fullName>
    </submittedName>
</protein>
<dbReference type="EMBL" id="FQZF01000025">
    <property type="protein sequence ID" value="SHJ92069.1"/>
    <property type="molecule type" value="Genomic_DNA"/>
</dbReference>
<keyword evidence="1" id="KW-0812">Transmembrane</keyword>
<organism evidence="2 3">
    <name type="scientific">Muricoccus roseus</name>
    <dbReference type="NCBI Taxonomy" id="198092"/>
    <lineage>
        <taxon>Bacteria</taxon>
        <taxon>Pseudomonadati</taxon>
        <taxon>Pseudomonadota</taxon>
        <taxon>Alphaproteobacteria</taxon>
        <taxon>Acetobacterales</taxon>
        <taxon>Roseomonadaceae</taxon>
        <taxon>Muricoccus</taxon>
    </lineage>
</organism>
<gene>
    <name evidence="2" type="ORF">SAMN02745194_03728</name>
</gene>
<evidence type="ECO:0000313" key="2">
    <source>
        <dbReference type="EMBL" id="SHJ92069.1"/>
    </source>
</evidence>